<dbReference type="AlphaFoldDB" id="A0A1M6EZY1"/>
<feature type="binding site" evidence="3">
    <location>
        <position position="133"/>
    </location>
    <ligand>
        <name>Zn(2+)</name>
        <dbReference type="ChEBI" id="CHEBI:29105"/>
        <label>2</label>
    </ligand>
</feature>
<dbReference type="Gene3D" id="3.40.630.10">
    <property type="entry name" value="Zn peptidases"/>
    <property type="match status" value="1"/>
</dbReference>
<dbReference type="PANTHER" id="PTHR32494">
    <property type="entry name" value="ALLANTOATE DEIMINASE-RELATED"/>
    <property type="match status" value="1"/>
</dbReference>
<feature type="binding site" evidence="3">
    <location>
        <position position="87"/>
    </location>
    <ligand>
        <name>Zn(2+)</name>
        <dbReference type="ChEBI" id="CHEBI:29105"/>
        <label>1</label>
    </ligand>
</feature>
<dbReference type="EMBL" id="FQZF01000006">
    <property type="protein sequence ID" value="SHI90993.1"/>
    <property type="molecule type" value="Genomic_DNA"/>
</dbReference>
<feature type="domain" description="Peptidase M20 dimerisation" evidence="4">
    <location>
        <begin position="220"/>
        <end position="316"/>
    </location>
</feature>
<protein>
    <submittedName>
        <fullName evidence="5">N-carbamoyl-L-amino-acid hydrolase</fullName>
    </submittedName>
</protein>
<sequence>MSTVPRNIPFSGARLWDSLMEMARIGATPKGGCNRQTLTPLDAEGRALLARWGREVGLTLTTDRLGNMALLRPGRDPSRRPVAIGSHLDTQPTGGKFDGVLGVLAGLEVMRALHESGTETEAPLLLINWTNEEGARFSPPMMGSGAAMGAFNEQQVLDTRDPEGARFGEALEAIGWAGPEDPAALRNLEAYFELHIEQGPVLEREGIDVGVVTHALAQQWFDVVVTGEESHAGGAMSHRHDALVAASVLIRALESIALGAGGDGRATVGRIAVEPSSRNVVPAVARFSVDLRHGDEVVLDAMAAALRDKAAAVAEERGVSVEVTPFWAFPQTGFDPVLAERLRVAARARGISFRDMPTGIGHDAVYVARQVPAVMIFSPCHGGISHNEAESITPEWAEAGLLVLADAVVATAGIARS</sequence>
<comment type="similarity">
    <text evidence="1">Belongs to the peptidase M20 family.</text>
</comment>
<dbReference type="PANTHER" id="PTHR32494:SF5">
    <property type="entry name" value="ALLANTOATE AMIDOHYDROLASE"/>
    <property type="match status" value="1"/>
</dbReference>
<dbReference type="Pfam" id="PF07687">
    <property type="entry name" value="M20_dimer"/>
    <property type="match status" value="1"/>
</dbReference>
<evidence type="ECO:0000259" key="4">
    <source>
        <dbReference type="Pfam" id="PF07687"/>
    </source>
</evidence>
<dbReference type="CDD" id="cd03884">
    <property type="entry name" value="M20_bAS"/>
    <property type="match status" value="1"/>
</dbReference>
<dbReference type="NCBIfam" id="NF006769">
    <property type="entry name" value="PRK09290.1-3"/>
    <property type="match status" value="1"/>
</dbReference>
<dbReference type="PIRSF" id="PIRSF001235">
    <property type="entry name" value="Amidase_carbamoylase"/>
    <property type="match status" value="1"/>
</dbReference>
<dbReference type="NCBIfam" id="TIGR01879">
    <property type="entry name" value="hydantase"/>
    <property type="match status" value="1"/>
</dbReference>
<dbReference type="SUPFAM" id="SSF53187">
    <property type="entry name" value="Zn-dependent exopeptidases"/>
    <property type="match status" value="1"/>
</dbReference>
<reference evidence="5 6" key="1">
    <citation type="submission" date="2016-11" db="EMBL/GenBank/DDBJ databases">
        <authorList>
            <person name="Jaros S."/>
            <person name="Januszkiewicz K."/>
            <person name="Wedrychowicz H."/>
        </authorList>
    </citation>
    <scope>NUCLEOTIDE SEQUENCE [LARGE SCALE GENOMIC DNA]</scope>
    <source>
        <strain evidence="5 6">DSM 14916</strain>
    </source>
</reference>
<comment type="cofactor">
    <cofactor evidence="3">
        <name>Zn(2+)</name>
        <dbReference type="ChEBI" id="CHEBI:29105"/>
    </cofactor>
    <text evidence="3">Binds 2 Zn(2+) ions per subunit.</text>
</comment>
<dbReference type="InterPro" id="IPR036264">
    <property type="entry name" value="Bact_exopeptidase_dim_dom"/>
</dbReference>
<feature type="binding site" evidence="3">
    <location>
        <position position="98"/>
    </location>
    <ligand>
        <name>Zn(2+)</name>
        <dbReference type="ChEBI" id="CHEBI:29105"/>
        <label>2</label>
    </ligand>
</feature>
<dbReference type="InterPro" id="IPR002933">
    <property type="entry name" value="Peptidase_M20"/>
</dbReference>
<feature type="binding site" evidence="3">
    <location>
        <position position="195"/>
    </location>
    <ligand>
        <name>Zn(2+)</name>
        <dbReference type="ChEBI" id="CHEBI:29105"/>
        <label>1</label>
    </ligand>
</feature>
<name>A0A1M6EZY1_9PROT</name>
<dbReference type="SUPFAM" id="SSF55031">
    <property type="entry name" value="Bacterial exopeptidase dimerisation domain"/>
    <property type="match status" value="1"/>
</dbReference>
<gene>
    <name evidence="5" type="ORF">SAMN02745194_01343</name>
</gene>
<dbReference type="STRING" id="198092.SAMN02745194_01343"/>
<evidence type="ECO:0000256" key="2">
    <source>
        <dbReference type="ARBA" id="ARBA00022801"/>
    </source>
</evidence>
<keyword evidence="6" id="KW-1185">Reference proteome</keyword>
<evidence type="ECO:0000256" key="3">
    <source>
        <dbReference type="PIRSR" id="PIRSR001235-1"/>
    </source>
</evidence>
<dbReference type="InterPro" id="IPR010158">
    <property type="entry name" value="Amidase_Cbmase"/>
</dbReference>
<keyword evidence="3" id="KW-0479">Metal-binding</keyword>
<accession>A0A1M6EZY1</accession>
<feature type="binding site" evidence="3">
    <location>
        <position position="98"/>
    </location>
    <ligand>
        <name>Zn(2+)</name>
        <dbReference type="ChEBI" id="CHEBI:29105"/>
        <label>1</label>
    </ligand>
</feature>
<dbReference type="Pfam" id="PF01546">
    <property type="entry name" value="Peptidase_M20"/>
    <property type="match status" value="1"/>
</dbReference>
<dbReference type="Gene3D" id="3.30.70.360">
    <property type="match status" value="1"/>
</dbReference>
<evidence type="ECO:0000313" key="5">
    <source>
        <dbReference type="EMBL" id="SHI90993.1"/>
    </source>
</evidence>
<dbReference type="GO" id="GO:0016813">
    <property type="term" value="F:hydrolase activity, acting on carbon-nitrogen (but not peptide) bonds, in linear amidines"/>
    <property type="evidence" value="ECO:0007669"/>
    <property type="project" value="InterPro"/>
</dbReference>
<dbReference type="GO" id="GO:0046872">
    <property type="term" value="F:metal ion binding"/>
    <property type="evidence" value="ECO:0007669"/>
    <property type="project" value="UniProtKB-KW"/>
</dbReference>
<evidence type="ECO:0000313" key="6">
    <source>
        <dbReference type="Proteomes" id="UP000184387"/>
    </source>
</evidence>
<dbReference type="RefSeq" id="WP_073132877.1">
    <property type="nucleotide sequence ID" value="NZ_FQZF01000006.1"/>
</dbReference>
<dbReference type="InterPro" id="IPR011650">
    <property type="entry name" value="Peptidase_M20_dimer"/>
</dbReference>
<keyword evidence="3" id="KW-0862">Zinc</keyword>
<organism evidence="5 6">
    <name type="scientific">Muricoccus roseus</name>
    <dbReference type="NCBI Taxonomy" id="198092"/>
    <lineage>
        <taxon>Bacteria</taxon>
        <taxon>Pseudomonadati</taxon>
        <taxon>Pseudomonadota</taxon>
        <taxon>Alphaproteobacteria</taxon>
        <taxon>Acetobacterales</taxon>
        <taxon>Roseomonadaceae</taxon>
        <taxon>Muricoccus</taxon>
    </lineage>
</organism>
<proteinExistence type="inferred from homology"/>
<feature type="binding site" evidence="3">
    <location>
        <position position="386"/>
    </location>
    <ligand>
        <name>Zn(2+)</name>
        <dbReference type="ChEBI" id="CHEBI:29105"/>
        <label>2</label>
    </ligand>
</feature>
<evidence type="ECO:0000256" key="1">
    <source>
        <dbReference type="ARBA" id="ARBA00006153"/>
    </source>
</evidence>
<keyword evidence="2 5" id="KW-0378">Hydrolase</keyword>
<dbReference type="Proteomes" id="UP000184387">
    <property type="component" value="Unassembled WGS sequence"/>
</dbReference>